<organism evidence="2">
    <name type="scientific">freshwater metagenome</name>
    <dbReference type="NCBI Taxonomy" id="449393"/>
    <lineage>
        <taxon>unclassified sequences</taxon>
        <taxon>metagenomes</taxon>
        <taxon>ecological metagenomes</taxon>
    </lineage>
</organism>
<sequence>MTIILVQEVPDARDAVIKSLLRTLFTSRRVSRAIIADIPNPIANIAEVSEDPRAATINIASKRVGNAIKISRSAESDSSSQRWAKPAARPSVKPTTPAITTAEKPTDKAILAPTIRRETKSRPSLSVPNQ</sequence>
<gene>
    <name evidence="2" type="ORF">UFOPK2254_00925</name>
</gene>
<name>A0A6J6LUE9_9ZZZZ</name>
<evidence type="ECO:0000313" key="2">
    <source>
        <dbReference type="EMBL" id="CAB4664055.1"/>
    </source>
</evidence>
<accession>A0A6J6LUE9</accession>
<evidence type="ECO:0000256" key="1">
    <source>
        <dbReference type="SAM" id="MobiDB-lite"/>
    </source>
</evidence>
<feature type="compositionally biased region" description="Low complexity" evidence="1">
    <location>
        <begin position="71"/>
        <end position="80"/>
    </location>
</feature>
<dbReference type="AlphaFoldDB" id="A0A6J6LUE9"/>
<protein>
    <submittedName>
        <fullName evidence="2">Unannotated protein</fullName>
    </submittedName>
</protein>
<proteinExistence type="predicted"/>
<dbReference type="EMBL" id="CAEZWO010000088">
    <property type="protein sequence ID" value="CAB4664055.1"/>
    <property type="molecule type" value="Genomic_DNA"/>
</dbReference>
<feature type="region of interest" description="Disordered" evidence="1">
    <location>
        <begin position="71"/>
        <end position="130"/>
    </location>
</feature>
<reference evidence="2" key="1">
    <citation type="submission" date="2020-05" db="EMBL/GenBank/DDBJ databases">
        <authorList>
            <person name="Chiriac C."/>
            <person name="Salcher M."/>
            <person name="Ghai R."/>
            <person name="Kavagutti S V."/>
        </authorList>
    </citation>
    <scope>NUCLEOTIDE SEQUENCE</scope>
</reference>